<dbReference type="AlphaFoldDB" id="A0A2C6DGV4"/>
<organism evidence="1 3">
    <name type="scientific">Budvicia aquatica</name>
    <dbReference type="NCBI Taxonomy" id="82979"/>
    <lineage>
        <taxon>Bacteria</taxon>
        <taxon>Pseudomonadati</taxon>
        <taxon>Pseudomonadota</taxon>
        <taxon>Gammaproteobacteria</taxon>
        <taxon>Enterobacterales</taxon>
        <taxon>Budviciaceae</taxon>
        <taxon>Budvicia</taxon>
    </lineage>
</organism>
<dbReference type="RefSeq" id="WP_036015230.1">
    <property type="nucleotide sequence ID" value="NZ_BRLG01000003.1"/>
</dbReference>
<evidence type="ECO:0000313" key="4">
    <source>
        <dbReference type="Proteomes" id="UP000373449"/>
    </source>
</evidence>
<gene>
    <name evidence="1" type="ORF">CRN84_14370</name>
    <name evidence="2" type="ORF">NCTC12282_04068</name>
</gene>
<keyword evidence="3" id="KW-1185">Reference proteome</keyword>
<evidence type="ECO:0000313" key="3">
    <source>
        <dbReference type="Proteomes" id="UP000224974"/>
    </source>
</evidence>
<dbReference type="OrthoDB" id="883590at2"/>
<name>A0A2C6DGV4_9GAMM</name>
<proteinExistence type="predicted"/>
<reference evidence="1" key="1">
    <citation type="submission" date="2017-09" db="EMBL/GenBank/DDBJ databases">
        <title>FDA dAtabase for Regulatory Grade micrObial Sequences (FDA-ARGOS): Supporting development and validation of Infectious Disease Dx tests.</title>
        <authorList>
            <person name="Minogue T."/>
            <person name="Wolcott M."/>
            <person name="Wasieloski L."/>
            <person name="Aguilar W."/>
            <person name="Moore D."/>
            <person name="Tallon L.J."/>
            <person name="Sadzewicz L."/>
            <person name="Ott S."/>
            <person name="Zhao X."/>
            <person name="Nagaraj S."/>
            <person name="Vavikolanu K."/>
            <person name="Aluvathingal J."/>
            <person name="Nadendla S."/>
            <person name="Sichtig H."/>
        </authorList>
    </citation>
    <scope>NUCLEOTIDE SEQUENCE</scope>
    <source>
        <strain evidence="1">FDAARGOS_387</strain>
    </source>
</reference>
<dbReference type="EMBL" id="PDDX01000001">
    <property type="protein sequence ID" value="PHI30436.1"/>
    <property type="molecule type" value="Genomic_DNA"/>
</dbReference>
<dbReference type="STRING" id="1111728.GCA_000427805_04264"/>
<dbReference type="Proteomes" id="UP000224974">
    <property type="component" value="Unassembled WGS sequence"/>
</dbReference>
<accession>A0A2C6DGV4</accession>
<evidence type="ECO:0000313" key="2">
    <source>
        <dbReference type="EMBL" id="VFS49635.1"/>
    </source>
</evidence>
<reference evidence="3" key="2">
    <citation type="submission" date="2017-09" db="EMBL/GenBank/DDBJ databases">
        <title>FDA dAtabase for Regulatory Grade micrObial Sequences (FDA-ARGOS): Supporting development and validation of Infectious Disease Dx tests.</title>
        <authorList>
            <person name="Minogue T."/>
            <person name="Wolcott M."/>
            <person name="Wasieloski L."/>
            <person name="Aguilar W."/>
            <person name="Moore D."/>
            <person name="Tallon L."/>
            <person name="Sadzewicz L."/>
            <person name="Ott S."/>
            <person name="Zhao X."/>
            <person name="Nagaraj S."/>
            <person name="Vavikolanu K."/>
            <person name="Aluvathingal J."/>
            <person name="Nadendla S."/>
            <person name="Sichtig H."/>
        </authorList>
    </citation>
    <scope>NUCLEOTIDE SEQUENCE [LARGE SCALE GENOMIC DNA]</scope>
    <source>
        <strain evidence="3">FDAARGOS_387</strain>
    </source>
</reference>
<evidence type="ECO:0008006" key="5">
    <source>
        <dbReference type="Google" id="ProtNLM"/>
    </source>
</evidence>
<dbReference type="EMBL" id="CAADJA010000002">
    <property type="protein sequence ID" value="VFS49635.1"/>
    <property type="molecule type" value="Genomic_DNA"/>
</dbReference>
<dbReference type="Proteomes" id="UP000373449">
    <property type="component" value="Unassembled WGS sequence"/>
</dbReference>
<reference evidence="2 4" key="3">
    <citation type="submission" date="2019-03" db="EMBL/GenBank/DDBJ databases">
        <authorList>
            <consortium name="Pathogen Informatics"/>
        </authorList>
    </citation>
    <scope>NUCLEOTIDE SEQUENCE [LARGE SCALE GENOMIC DNA]</scope>
    <source>
        <strain evidence="2 4">NCTC12282</strain>
    </source>
</reference>
<sequence length="121" mass="14066">MYTDETVTLYRPIGPAELALVRQSGFKQWPPRLPEQPIFYPVTNEQYAIQIARDWNVPESGSGFVTIFQVKKEFMSRYQIHSAGGAEHKEWWIPAEDLAELNKNIVGLIEIIHQFGDKHFY</sequence>
<protein>
    <recommendedName>
        <fullName evidence="5">ADP-ribosylation/crystallin J1</fullName>
    </recommendedName>
</protein>
<evidence type="ECO:0000313" key="1">
    <source>
        <dbReference type="EMBL" id="PHI30436.1"/>
    </source>
</evidence>